<keyword evidence="1" id="KW-0456">Lyase</keyword>
<reference evidence="1" key="1">
    <citation type="journal article" date="2021" name="Int. J. Syst. Evol. Microbiol.">
        <title>Bradyrhizobium septentrionale sp. nov. (sv. septentrionale) and Bradyrhizobium quebecense sp. nov. (sv. septentrionale) associated with legumes native to Canada possess rearranged symbiosis genes and numerous insertion sequences.</title>
        <authorList>
            <person name="Bromfield E.S.P."/>
            <person name="Cloutier S."/>
        </authorList>
    </citation>
    <scope>NUCLEOTIDE SEQUENCE</scope>
    <source>
        <strain evidence="1">5S5</strain>
    </source>
</reference>
<organism evidence="1 2">
    <name type="scientific">Bradyrhizobium septentrionale</name>
    <dbReference type="NCBI Taxonomy" id="1404411"/>
    <lineage>
        <taxon>Bacteria</taxon>
        <taxon>Pseudomonadati</taxon>
        <taxon>Pseudomonadota</taxon>
        <taxon>Alphaproteobacteria</taxon>
        <taxon>Hyphomicrobiales</taxon>
        <taxon>Nitrobacteraceae</taxon>
        <taxon>Bradyrhizobium</taxon>
    </lineage>
</organism>
<evidence type="ECO:0000313" key="2">
    <source>
        <dbReference type="Proteomes" id="UP001432046"/>
    </source>
</evidence>
<dbReference type="Pfam" id="PF06100">
    <property type="entry name" value="MCRA"/>
    <property type="match status" value="1"/>
</dbReference>
<dbReference type="InterPro" id="IPR010354">
    <property type="entry name" value="Oleate_hydratase"/>
</dbReference>
<dbReference type="PANTHER" id="PTHR37417">
    <property type="entry name" value="67 KDA MYOSIN-CROSS-REACTIVE ANTIGEN FAMILY PROTEIN (AFU_ORTHOLOGUE AFUA_5G09970)"/>
    <property type="match status" value="1"/>
</dbReference>
<dbReference type="EMBL" id="CP147711">
    <property type="protein sequence ID" value="WXC78881.1"/>
    <property type="molecule type" value="Genomic_DNA"/>
</dbReference>
<dbReference type="GO" id="GO:0050151">
    <property type="term" value="F:oleate hydratase activity"/>
    <property type="evidence" value="ECO:0007669"/>
    <property type="project" value="UniProtKB-EC"/>
</dbReference>
<keyword evidence="2" id="KW-1185">Reference proteome</keyword>
<reference evidence="1" key="2">
    <citation type="submission" date="2024-03" db="EMBL/GenBank/DDBJ databases">
        <authorList>
            <person name="Bromfield E.S.P."/>
            <person name="Cloutier S."/>
        </authorList>
    </citation>
    <scope>NUCLEOTIDE SEQUENCE</scope>
    <source>
        <strain evidence="1">5S5</strain>
    </source>
</reference>
<name>A0ABZ2NWD3_9BRAD</name>
<dbReference type="PANTHER" id="PTHR37417:SF2">
    <property type="entry name" value="67 KDA MYOSIN-CROSS-REACTIVE ANTIGEN FAMILY PROTEIN (AFU_ORTHOLOGUE AFUA_5G09970)"/>
    <property type="match status" value="1"/>
</dbReference>
<gene>
    <name evidence="1" type="ORF">WDK88_36950</name>
</gene>
<dbReference type="Proteomes" id="UP001432046">
    <property type="component" value="Chromosome"/>
</dbReference>
<sequence length="91" mass="9973">MWWGYGLYPDMSGNFVHKPMSECTGREILIELLSHLSIGPLIAVCCQAYISELAHGTEVVLAPSELVRVAETARARLIRALPARHWIAGAG</sequence>
<dbReference type="RefSeq" id="WP_338833779.1">
    <property type="nucleotide sequence ID" value="NZ_CP147711.1"/>
</dbReference>
<proteinExistence type="predicted"/>
<dbReference type="EC" id="4.2.1.53" evidence="1"/>
<accession>A0ABZ2NWD3</accession>
<evidence type="ECO:0000313" key="1">
    <source>
        <dbReference type="EMBL" id="WXC78881.1"/>
    </source>
</evidence>
<protein>
    <submittedName>
        <fullName evidence="1">Oleate hydratase</fullName>
        <ecNumber evidence="1">4.2.1.53</ecNumber>
    </submittedName>
</protein>
<dbReference type="Gene3D" id="3.30.9.80">
    <property type="match status" value="1"/>
</dbReference>